<evidence type="ECO:0000313" key="2">
    <source>
        <dbReference type="Proteomes" id="UP001241169"/>
    </source>
</evidence>
<dbReference type="EMBL" id="MOPA01000011">
    <property type="protein sequence ID" value="KAK1528132.1"/>
    <property type="molecule type" value="Genomic_DNA"/>
</dbReference>
<evidence type="ECO:0000313" key="1">
    <source>
        <dbReference type="EMBL" id="KAK1528132.1"/>
    </source>
</evidence>
<accession>A0ABQ9S7U5</accession>
<comment type="caution">
    <text evidence="1">The sequence shown here is derived from an EMBL/GenBank/DDBJ whole genome shotgun (WGS) entry which is preliminary data.</text>
</comment>
<dbReference type="GeneID" id="85380844"/>
<name>A0ABQ9S7U5_9PEZI</name>
<sequence>MKRPCRIVAFGNLDHCQLQHQPVPSLARHGEALASPCVACLAWHRPGEGDELQRQVKAHWLRSRGVPDKAPAVEGMCMLNLVRPTHTRRLRLLAKLS</sequence>
<protein>
    <submittedName>
        <fullName evidence="1">Uncharacterized protein</fullName>
    </submittedName>
</protein>
<organism evidence="1 2">
    <name type="scientific">Colletotrichum paranaense</name>
    <dbReference type="NCBI Taxonomy" id="1914294"/>
    <lineage>
        <taxon>Eukaryota</taxon>
        <taxon>Fungi</taxon>
        <taxon>Dikarya</taxon>
        <taxon>Ascomycota</taxon>
        <taxon>Pezizomycotina</taxon>
        <taxon>Sordariomycetes</taxon>
        <taxon>Hypocreomycetidae</taxon>
        <taxon>Glomerellales</taxon>
        <taxon>Glomerellaceae</taxon>
        <taxon>Colletotrichum</taxon>
        <taxon>Colletotrichum acutatum species complex</taxon>
    </lineage>
</organism>
<dbReference type="RefSeq" id="XP_060344478.1">
    <property type="nucleotide sequence ID" value="XM_060496945.1"/>
</dbReference>
<dbReference type="Proteomes" id="UP001241169">
    <property type="component" value="Unassembled WGS sequence"/>
</dbReference>
<proteinExistence type="predicted"/>
<gene>
    <name evidence="1" type="ORF">CPAR01_12690</name>
</gene>
<keyword evidence="2" id="KW-1185">Reference proteome</keyword>
<reference evidence="1 2" key="1">
    <citation type="submission" date="2016-10" db="EMBL/GenBank/DDBJ databases">
        <title>The genome sequence of Colletotrichum fioriniae PJ7.</title>
        <authorList>
            <person name="Baroncelli R."/>
        </authorList>
    </citation>
    <scope>NUCLEOTIDE SEQUENCE [LARGE SCALE GENOMIC DNA]</scope>
    <source>
        <strain evidence="1 2">IMI 384185</strain>
    </source>
</reference>